<dbReference type="InterPro" id="IPR052729">
    <property type="entry name" value="Acyl/Acetyltrans_Enzymes"/>
</dbReference>
<dbReference type="InterPro" id="IPR041496">
    <property type="entry name" value="YitH/HolE_GNAT"/>
</dbReference>
<dbReference type="PANTHER" id="PTHR47237:SF1">
    <property type="entry name" value="SLL0310 PROTEIN"/>
    <property type="match status" value="1"/>
</dbReference>
<name>A0A0N4Y063_NIPBR</name>
<dbReference type="WBParaSite" id="NBR_0000888201-mRNA-1">
    <property type="protein sequence ID" value="NBR_0000888201-mRNA-1"/>
    <property type="gene ID" value="NBR_0000888201"/>
</dbReference>
<dbReference type="STRING" id="27835.A0A0N4Y063"/>
<evidence type="ECO:0000259" key="1">
    <source>
        <dbReference type="PROSITE" id="PS51186"/>
    </source>
</evidence>
<dbReference type="SUPFAM" id="SSF55729">
    <property type="entry name" value="Acyl-CoA N-acyltransferases (Nat)"/>
    <property type="match status" value="1"/>
</dbReference>
<dbReference type="CDD" id="cd04301">
    <property type="entry name" value="NAT_SF"/>
    <property type="match status" value="1"/>
</dbReference>
<reference evidence="2 3" key="2">
    <citation type="submission" date="2018-11" db="EMBL/GenBank/DDBJ databases">
        <authorList>
            <consortium name="Pathogen Informatics"/>
        </authorList>
    </citation>
    <scope>NUCLEOTIDE SEQUENCE [LARGE SCALE GENOMIC DNA]</scope>
</reference>
<dbReference type="AlphaFoldDB" id="A0A0N4Y063"/>
<organism evidence="4">
    <name type="scientific">Nippostrongylus brasiliensis</name>
    <name type="common">Rat hookworm</name>
    <dbReference type="NCBI Taxonomy" id="27835"/>
    <lineage>
        <taxon>Eukaryota</taxon>
        <taxon>Metazoa</taxon>
        <taxon>Ecdysozoa</taxon>
        <taxon>Nematoda</taxon>
        <taxon>Chromadorea</taxon>
        <taxon>Rhabditida</taxon>
        <taxon>Rhabditina</taxon>
        <taxon>Rhabditomorpha</taxon>
        <taxon>Strongyloidea</taxon>
        <taxon>Heligmosomidae</taxon>
        <taxon>Nippostrongylus</taxon>
    </lineage>
</organism>
<dbReference type="InterPro" id="IPR016181">
    <property type="entry name" value="Acyl_CoA_acyltransferase"/>
</dbReference>
<dbReference type="InterPro" id="IPR000182">
    <property type="entry name" value="GNAT_dom"/>
</dbReference>
<protein>
    <submittedName>
        <fullName evidence="4">N-acetyltransferase domain-containing protein</fullName>
    </submittedName>
</protein>
<evidence type="ECO:0000313" key="3">
    <source>
        <dbReference type="Proteomes" id="UP000271162"/>
    </source>
</evidence>
<dbReference type="Proteomes" id="UP000271162">
    <property type="component" value="Unassembled WGS sequence"/>
</dbReference>
<gene>
    <name evidence="2" type="ORF">NBR_LOCUS8883</name>
</gene>
<sequence>MQRLTDEDVEIVRYATPEMWDQMRDLVRPLPWTTQDEAMWQLLPEMKNLFPIFAIRKSDKAVLGGVTLVDTDIVFGAFYVMRPDLRGLGVGMRMMEHLLDSIDAASKVKPVLGRGVKAMVEKYSGPPFYAIHHHEMYAFTLPRQEVLDLLPSKGSVYVPKSFKDMNADEFHKVCEFDALASGRHREAFLKDYHSLFFTKGVALMDANGDVQGICGAVPTLHDSEKFKIGPIFAKSQDDACYLIKCISDMIPNEEAKFVLHISTSTAGDWILQKCRDANIPLVFVGTAANSTYNKIIYKDPCNAELMFAPMNCPIYFDR</sequence>
<evidence type="ECO:0000313" key="4">
    <source>
        <dbReference type="WBParaSite" id="NBR_0000888201-mRNA-1"/>
    </source>
</evidence>
<dbReference type="OMA" id="AIHHHEM"/>
<dbReference type="EMBL" id="UYSL01020062">
    <property type="protein sequence ID" value="VDL72472.1"/>
    <property type="molecule type" value="Genomic_DNA"/>
</dbReference>
<dbReference type="Pfam" id="PF18014">
    <property type="entry name" value="Acetyltransf_18"/>
    <property type="match status" value="1"/>
</dbReference>
<dbReference type="Gene3D" id="3.40.630.90">
    <property type="match status" value="1"/>
</dbReference>
<dbReference type="GO" id="GO:0016747">
    <property type="term" value="F:acyltransferase activity, transferring groups other than amino-acyl groups"/>
    <property type="evidence" value="ECO:0007669"/>
    <property type="project" value="InterPro"/>
</dbReference>
<dbReference type="PROSITE" id="PS51186">
    <property type="entry name" value="GNAT"/>
    <property type="match status" value="1"/>
</dbReference>
<accession>A0A0N4Y063</accession>
<feature type="domain" description="N-acetyltransferase" evidence="1">
    <location>
        <begin position="10"/>
        <end position="163"/>
    </location>
</feature>
<reference evidence="4" key="1">
    <citation type="submission" date="2017-02" db="UniProtKB">
        <authorList>
            <consortium name="WormBaseParasite"/>
        </authorList>
    </citation>
    <scope>IDENTIFICATION</scope>
</reference>
<keyword evidence="3" id="KW-1185">Reference proteome</keyword>
<evidence type="ECO:0000313" key="2">
    <source>
        <dbReference type="EMBL" id="VDL72472.1"/>
    </source>
</evidence>
<proteinExistence type="predicted"/>
<dbReference type="PANTHER" id="PTHR47237">
    <property type="entry name" value="SLL0310 PROTEIN"/>
    <property type="match status" value="1"/>
</dbReference>